<dbReference type="Proteomes" id="UP000030764">
    <property type="component" value="Unassembled WGS sequence"/>
</dbReference>
<protein>
    <recommendedName>
        <fullName evidence="7">Dickkopf N-terminal cysteine-rich domain-containing protein</fullName>
    </recommendedName>
</protein>
<feature type="chain" id="PRO_5007379495" description="Dickkopf N-terminal cysteine-rich domain-containing protein" evidence="3">
    <location>
        <begin position="26"/>
        <end position="335"/>
    </location>
</feature>
<accession>A0A085MWW9</accession>
<sequence length="335" mass="37957">MALLPGMLCLPICFALLCNIRWTVANKRTLHDSHRLVRAHTGLARRFESQKVENARFSRLSLKKLLKRKRRKLKRLSHEINTLKQHLNDHTKRVFSNDSSAENGFDMLCKKRRKAVDTIWKKKIEDELVIIHSKLSRINNALKKSYKIASQNASLKTTVSYRMARLLNSLKKQRLRGNSQSKSGPLVPRKGPKSSDLLVSTSSPFAKKPLIFDLSVKKYGSRGSVCKNHRQCKPGLCCHDGVPLEDFPSSNGSVCVQHSLKEGQSCLDSCQCELGLNCFRGRSTVQMDPNPQNDRSITSQCKIASMDDVLLGEYVTDRDSVFHGDHRNPAEKMQM</sequence>
<evidence type="ECO:0008006" key="7">
    <source>
        <dbReference type="Google" id="ProtNLM"/>
    </source>
</evidence>
<evidence type="ECO:0000313" key="4">
    <source>
        <dbReference type="EMBL" id="KFD56861.1"/>
    </source>
</evidence>
<dbReference type="EMBL" id="KL367614">
    <property type="protein sequence ID" value="KFD61715.1"/>
    <property type="molecule type" value="Genomic_DNA"/>
</dbReference>
<evidence type="ECO:0000313" key="5">
    <source>
        <dbReference type="EMBL" id="KFD61715.1"/>
    </source>
</evidence>
<evidence type="ECO:0000256" key="3">
    <source>
        <dbReference type="SAM" id="SignalP"/>
    </source>
</evidence>
<dbReference type="Proteomes" id="UP000030758">
    <property type="component" value="Unassembled WGS sequence"/>
</dbReference>
<keyword evidence="3" id="KW-0732">Signal</keyword>
<dbReference type="EMBL" id="KL363191">
    <property type="protein sequence ID" value="KFD56861.1"/>
    <property type="molecule type" value="Genomic_DNA"/>
</dbReference>
<evidence type="ECO:0000256" key="1">
    <source>
        <dbReference type="SAM" id="Coils"/>
    </source>
</evidence>
<keyword evidence="6" id="KW-1185">Reference proteome</keyword>
<dbReference type="AlphaFoldDB" id="A0A085MWW9"/>
<evidence type="ECO:0000256" key="2">
    <source>
        <dbReference type="SAM" id="MobiDB-lite"/>
    </source>
</evidence>
<evidence type="ECO:0000313" key="6">
    <source>
        <dbReference type="Proteomes" id="UP000030764"/>
    </source>
</evidence>
<feature type="region of interest" description="Disordered" evidence="2">
    <location>
        <begin position="172"/>
        <end position="200"/>
    </location>
</feature>
<name>A0A085MWW9_9BILA</name>
<organism evidence="5">
    <name type="scientific">Trichuris suis</name>
    <name type="common">pig whipworm</name>
    <dbReference type="NCBI Taxonomy" id="68888"/>
    <lineage>
        <taxon>Eukaryota</taxon>
        <taxon>Metazoa</taxon>
        <taxon>Ecdysozoa</taxon>
        <taxon>Nematoda</taxon>
        <taxon>Enoplea</taxon>
        <taxon>Dorylaimia</taxon>
        <taxon>Trichinellida</taxon>
        <taxon>Trichuridae</taxon>
        <taxon>Trichuris</taxon>
    </lineage>
</organism>
<gene>
    <name evidence="4" type="ORF">M513_02118</name>
    <name evidence="5" type="ORF">M514_02118</name>
</gene>
<proteinExistence type="predicted"/>
<reference evidence="5 6" key="1">
    <citation type="journal article" date="2014" name="Nat. Genet.">
        <title>Genome and transcriptome of the porcine whipworm Trichuris suis.</title>
        <authorList>
            <person name="Jex A.R."/>
            <person name="Nejsum P."/>
            <person name="Schwarz E.M."/>
            <person name="Hu L."/>
            <person name="Young N.D."/>
            <person name="Hall R.S."/>
            <person name="Korhonen P.K."/>
            <person name="Liao S."/>
            <person name="Thamsborg S."/>
            <person name="Xia J."/>
            <person name="Xu P."/>
            <person name="Wang S."/>
            <person name="Scheerlinck J.P."/>
            <person name="Hofmann A."/>
            <person name="Sternberg P.W."/>
            <person name="Wang J."/>
            <person name="Gasser R.B."/>
        </authorList>
    </citation>
    <scope>NUCLEOTIDE SEQUENCE [LARGE SCALE GENOMIC DNA]</scope>
    <source>
        <strain evidence="5">DCEP-RM93F</strain>
        <strain evidence="4">DCEP-RM93M</strain>
    </source>
</reference>
<feature type="coiled-coil region" evidence="1">
    <location>
        <begin position="59"/>
        <end position="93"/>
    </location>
</feature>
<keyword evidence="1" id="KW-0175">Coiled coil</keyword>
<feature type="signal peptide" evidence="3">
    <location>
        <begin position="1"/>
        <end position="25"/>
    </location>
</feature>